<gene>
    <name evidence="1" type="ORF">E1B28_009387</name>
</gene>
<dbReference type="GeneID" id="66078463"/>
<sequence length="127" mass="14933">MTECFKSIVEEEIKTCLVRMMEMEMDQPSMHIFVVHGSDELRLVSSFNDESYRTSHRLATLSNTRMRSKLQEKRTRETDTNLTFHTVTETLKELLNQKQWVGDIYEDLPKLYGRNTFRTFLSISGSS</sequence>
<evidence type="ECO:0000313" key="2">
    <source>
        <dbReference type="Proteomes" id="UP001049176"/>
    </source>
</evidence>
<keyword evidence="2" id="KW-1185">Reference proteome</keyword>
<protein>
    <submittedName>
        <fullName evidence="1">Uncharacterized protein</fullName>
    </submittedName>
</protein>
<evidence type="ECO:0000313" key="1">
    <source>
        <dbReference type="EMBL" id="KAG7093101.1"/>
    </source>
</evidence>
<dbReference type="KEGG" id="more:E1B28_009387"/>
<dbReference type="RefSeq" id="XP_043009571.1">
    <property type="nucleotide sequence ID" value="XM_043154280.1"/>
</dbReference>
<dbReference type="AlphaFoldDB" id="A0A9P7S0D5"/>
<reference evidence="1" key="1">
    <citation type="journal article" date="2021" name="Genome Biol. Evol.">
        <title>The assembled and annotated genome of the fairy-ring fungus Marasmius oreades.</title>
        <authorList>
            <person name="Hiltunen M."/>
            <person name="Ament-Velasquez S.L."/>
            <person name="Johannesson H."/>
        </authorList>
    </citation>
    <scope>NUCLEOTIDE SEQUENCE</scope>
    <source>
        <strain evidence="1">03SP1</strain>
    </source>
</reference>
<proteinExistence type="predicted"/>
<accession>A0A9P7S0D5</accession>
<name>A0A9P7S0D5_9AGAR</name>
<comment type="caution">
    <text evidence="1">The sequence shown here is derived from an EMBL/GenBank/DDBJ whole genome shotgun (WGS) entry which is preliminary data.</text>
</comment>
<dbReference type="EMBL" id="CM032185">
    <property type="protein sequence ID" value="KAG7093101.1"/>
    <property type="molecule type" value="Genomic_DNA"/>
</dbReference>
<organism evidence="1 2">
    <name type="scientific">Marasmius oreades</name>
    <name type="common">fairy-ring Marasmius</name>
    <dbReference type="NCBI Taxonomy" id="181124"/>
    <lineage>
        <taxon>Eukaryota</taxon>
        <taxon>Fungi</taxon>
        <taxon>Dikarya</taxon>
        <taxon>Basidiomycota</taxon>
        <taxon>Agaricomycotina</taxon>
        <taxon>Agaricomycetes</taxon>
        <taxon>Agaricomycetidae</taxon>
        <taxon>Agaricales</taxon>
        <taxon>Marasmiineae</taxon>
        <taxon>Marasmiaceae</taxon>
        <taxon>Marasmius</taxon>
    </lineage>
</organism>
<dbReference type="Proteomes" id="UP001049176">
    <property type="component" value="Chromosome 5"/>
</dbReference>